<dbReference type="InterPro" id="IPR018517">
    <property type="entry name" value="tRNA_hU_synthase_CS"/>
</dbReference>
<comment type="catalytic activity">
    <reaction evidence="10">
        <text>5,6-dihydrouridine(17) in tRNA + NAD(+) = uridine(17) in tRNA + NADH + H(+)</text>
        <dbReference type="Rhea" id="RHEA:53372"/>
        <dbReference type="Rhea" id="RHEA-COMP:13541"/>
        <dbReference type="Rhea" id="RHEA-COMP:13542"/>
        <dbReference type="ChEBI" id="CHEBI:15378"/>
        <dbReference type="ChEBI" id="CHEBI:57540"/>
        <dbReference type="ChEBI" id="CHEBI:57945"/>
        <dbReference type="ChEBI" id="CHEBI:65315"/>
        <dbReference type="ChEBI" id="CHEBI:74443"/>
        <dbReference type="EC" id="1.3.1.88"/>
    </reaction>
    <physiologicalReaction direction="right-to-left" evidence="10">
        <dbReference type="Rhea" id="RHEA:53374"/>
    </physiologicalReaction>
</comment>
<evidence type="ECO:0000256" key="1">
    <source>
        <dbReference type="ARBA" id="ARBA00001917"/>
    </source>
</evidence>
<name>A0A371CSI6_9APHY</name>
<dbReference type="CDD" id="cd02801">
    <property type="entry name" value="DUS_like_FMN"/>
    <property type="match status" value="1"/>
</dbReference>
<comment type="catalytic activity">
    <reaction evidence="13">
        <text>5,6-dihydrouridine(16) in tRNA + NAD(+) = uridine(16) in tRNA + NADH + H(+)</text>
        <dbReference type="Rhea" id="RHEA:53380"/>
        <dbReference type="Rhea" id="RHEA-COMP:13543"/>
        <dbReference type="Rhea" id="RHEA-COMP:13544"/>
        <dbReference type="ChEBI" id="CHEBI:15378"/>
        <dbReference type="ChEBI" id="CHEBI:57540"/>
        <dbReference type="ChEBI" id="CHEBI:57945"/>
        <dbReference type="ChEBI" id="CHEBI:65315"/>
        <dbReference type="ChEBI" id="CHEBI:74443"/>
        <dbReference type="EC" id="1.3.1.88"/>
    </reaction>
    <physiologicalReaction direction="right-to-left" evidence="13">
        <dbReference type="Rhea" id="RHEA:53382"/>
    </physiologicalReaction>
</comment>
<dbReference type="EC" id="1.3.1.-" evidence="16"/>
<evidence type="ECO:0000256" key="4">
    <source>
        <dbReference type="ARBA" id="ARBA00022664"/>
    </source>
</evidence>
<sequence>MSLHDLDLSRIAAPMVNQSDLPFRILVRRYDASLVYTQMLLPERLLNDQDYLEFHTRGLREAYDSPVVVQLCGNDPDVVVRGARTVVDRADAIGACVDLNLGCPQDSAREGHYGGYLLGQKDWPIVESIVSALSHTLSVPVAAKIRLCQNVAYTRDLGERLEAAGASWITLHARHVSARRRRQGAADLSQVRVLKERVRIPVVSNGNVRTWEDVAANQAETGADGIMVGETLLANPCLFANVVPDPVNISLEYLDICRDHPDTATIQTIQTHVRHFVDHQCGRRPWFNKFRAALGRCETVDEIERLLRVKVQRWRGLAPLASEEVDEDGAHEDDDDEERVREVEVEDVIAALSMLQ</sequence>
<feature type="binding site" evidence="18">
    <location>
        <position position="70"/>
    </location>
    <ligand>
        <name>FMN</name>
        <dbReference type="ChEBI" id="CHEBI:58210"/>
    </ligand>
</feature>
<comment type="catalytic activity">
    <reaction evidence="11">
        <text>5,6-dihydrouridine(16) in tRNA + NADP(+) = uridine(16) in tRNA + NADPH + H(+)</text>
        <dbReference type="Rhea" id="RHEA:53376"/>
        <dbReference type="Rhea" id="RHEA-COMP:13543"/>
        <dbReference type="Rhea" id="RHEA-COMP:13544"/>
        <dbReference type="ChEBI" id="CHEBI:15378"/>
        <dbReference type="ChEBI" id="CHEBI:57783"/>
        <dbReference type="ChEBI" id="CHEBI:58349"/>
        <dbReference type="ChEBI" id="CHEBI:65315"/>
        <dbReference type="ChEBI" id="CHEBI:74443"/>
        <dbReference type="EC" id="1.3.1.88"/>
    </reaction>
    <physiologicalReaction direction="right-to-left" evidence="11">
        <dbReference type="Rhea" id="RHEA:53378"/>
    </physiologicalReaction>
</comment>
<comment type="catalytic activity">
    <reaction evidence="12">
        <text>a 5,6-dihydrouridine in mRNA + NAD(+) = a uridine in mRNA + NADH + H(+)</text>
        <dbReference type="Rhea" id="RHEA:69851"/>
        <dbReference type="Rhea" id="RHEA-COMP:14658"/>
        <dbReference type="Rhea" id="RHEA-COMP:17789"/>
        <dbReference type="ChEBI" id="CHEBI:15378"/>
        <dbReference type="ChEBI" id="CHEBI:57540"/>
        <dbReference type="ChEBI" id="CHEBI:57945"/>
        <dbReference type="ChEBI" id="CHEBI:65315"/>
        <dbReference type="ChEBI" id="CHEBI:74443"/>
    </reaction>
    <physiologicalReaction direction="right-to-left" evidence="12">
        <dbReference type="Rhea" id="RHEA:69853"/>
    </physiologicalReaction>
</comment>
<evidence type="ECO:0000256" key="12">
    <source>
        <dbReference type="ARBA" id="ARBA00048342"/>
    </source>
</evidence>
<keyword evidence="5 16" id="KW-0819">tRNA processing</keyword>
<dbReference type="InterPro" id="IPR035587">
    <property type="entry name" value="DUS-like_FMN-bd"/>
</dbReference>
<keyword evidence="2 16" id="KW-0285">Flavoprotein</keyword>
<dbReference type="Gene3D" id="3.20.20.70">
    <property type="entry name" value="Aldolase class I"/>
    <property type="match status" value="1"/>
</dbReference>
<proteinExistence type="inferred from homology"/>
<evidence type="ECO:0000256" key="5">
    <source>
        <dbReference type="ARBA" id="ARBA00022694"/>
    </source>
</evidence>
<comment type="similarity">
    <text evidence="16">Belongs to the dus family.</text>
</comment>
<keyword evidence="7 16" id="KW-0560">Oxidoreductase</keyword>
<protein>
    <recommendedName>
        <fullName evidence="16">tRNA-dihydrouridine synthase</fullName>
        <ecNumber evidence="16">1.3.1.-</ecNumber>
    </recommendedName>
</protein>
<evidence type="ECO:0000256" key="11">
    <source>
        <dbReference type="ARBA" id="ARBA00047652"/>
    </source>
</evidence>
<reference evidence="20 21" key="1">
    <citation type="journal article" date="2018" name="Biotechnol. Biofuels">
        <title>Integrative visual omics of the white-rot fungus Polyporus brumalis exposes the biotechnological potential of its oxidative enzymes for delignifying raw plant biomass.</title>
        <authorList>
            <person name="Miyauchi S."/>
            <person name="Rancon A."/>
            <person name="Drula E."/>
            <person name="Hage H."/>
            <person name="Chaduli D."/>
            <person name="Favel A."/>
            <person name="Grisel S."/>
            <person name="Henrissat B."/>
            <person name="Herpoel-Gimbert I."/>
            <person name="Ruiz-Duenas F.J."/>
            <person name="Chevret D."/>
            <person name="Hainaut M."/>
            <person name="Lin J."/>
            <person name="Wang M."/>
            <person name="Pangilinan J."/>
            <person name="Lipzen A."/>
            <person name="Lesage-Meessen L."/>
            <person name="Navarro D."/>
            <person name="Riley R."/>
            <person name="Grigoriev I.V."/>
            <person name="Zhou S."/>
            <person name="Raouche S."/>
            <person name="Rosso M.N."/>
        </authorList>
    </citation>
    <scope>NUCLEOTIDE SEQUENCE [LARGE SCALE GENOMIC DNA]</scope>
    <source>
        <strain evidence="20 21">BRFM 1820</strain>
    </source>
</reference>
<dbReference type="GO" id="GO:0102263">
    <property type="term" value="F:tRNA-dihydrouridine17 synthase activity"/>
    <property type="evidence" value="ECO:0007669"/>
    <property type="project" value="RHEA"/>
</dbReference>
<evidence type="ECO:0000256" key="8">
    <source>
        <dbReference type="ARBA" id="ARBA00023027"/>
    </source>
</evidence>
<evidence type="ECO:0000256" key="16">
    <source>
        <dbReference type="PIRNR" id="PIRNR006621"/>
    </source>
</evidence>
<dbReference type="Pfam" id="PF01207">
    <property type="entry name" value="Dus"/>
    <property type="match status" value="1"/>
</dbReference>
<dbReference type="GO" id="GO:0050660">
    <property type="term" value="F:flavin adenine dinucleotide binding"/>
    <property type="evidence" value="ECO:0007669"/>
    <property type="project" value="InterPro"/>
</dbReference>
<dbReference type="PROSITE" id="PS01136">
    <property type="entry name" value="UPF0034"/>
    <property type="match status" value="1"/>
</dbReference>
<keyword evidence="4" id="KW-0507">mRNA processing</keyword>
<dbReference type="STRING" id="139420.A0A371CSI6"/>
<keyword evidence="6" id="KW-0521">NADP</keyword>
<evidence type="ECO:0000256" key="13">
    <source>
        <dbReference type="ARBA" id="ARBA00048934"/>
    </source>
</evidence>
<keyword evidence="21" id="KW-1185">Reference proteome</keyword>
<evidence type="ECO:0000256" key="15">
    <source>
        <dbReference type="ARBA" id="ARBA00049467"/>
    </source>
</evidence>
<evidence type="ECO:0000256" key="9">
    <source>
        <dbReference type="ARBA" id="ARBA00038313"/>
    </source>
</evidence>
<evidence type="ECO:0000313" key="21">
    <source>
        <dbReference type="Proteomes" id="UP000256964"/>
    </source>
</evidence>
<comment type="catalytic activity">
    <reaction evidence="14">
        <text>a 5,6-dihydrouridine in mRNA + NADP(+) = a uridine in mRNA + NADPH + H(+)</text>
        <dbReference type="Rhea" id="RHEA:69855"/>
        <dbReference type="Rhea" id="RHEA-COMP:14658"/>
        <dbReference type="Rhea" id="RHEA-COMP:17789"/>
        <dbReference type="ChEBI" id="CHEBI:15378"/>
        <dbReference type="ChEBI" id="CHEBI:57783"/>
        <dbReference type="ChEBI" id="CHEBI:58349"/>
        <dbReference type="ChEBI" id="CHEBI:65315"/>
        <dbReference type="ChEBI" id="CHEBI:74443"/>
    </reaction>
    <physiologicalReaction direction="right-to-left" evidence="14">
        <dbReference type="Rhea" id="RHEA:69857"/>
    </physiologicalReaction>
</comment>
<evidence type="ECO:0000256" key="18">
    <source>
        <dbReference type="PIRSR" id="PIRSR006621-2"/>
    </source>
</evidence>
<comment type="catalytic activity">
    <reaction evidence="15">
        <text>5,6-dihydrouridine(17) in tRNA + NADP(+) = uridine(17) in tRNA + NADPH + H(+)</text>
        <dbReference type="Rhea" id="RHEA:53368"/>
        <dbReference type="Rhea" id="RHEA-COMP:13541"/>
        <dbReference type="Rhea" id="RHEA-COMP:13542"/>
        <dbReference type="ChEBI" id="CHEBI:15378"/>
        <dbReference type="ChEBI" id="CHEBI:57783"/>
        <dbReference type="ChEBI" id="CHEBI:58349"/>
        <dbReference type="ChEBI" id="CHEBI:65315"/>
        <dbReference type="ChEBI" id="CHEBI:74443"/>
        <dbReference type="EC" id="1.3.1.88"/>
    </reaction>
    <physiologicalReaction direction="right-to-left" evidence="15">
        <dbReference type="Rhea" id="RHEA:53370"/>
    </physiologicalReaction>
</comment>
<accession>A0A371CSI6</accession>
<evidence type="ECO:0000256" key="2">
    <source>
        <dbReference type="ARBA" id="ARBA00022630"/>
    </source>
</evidence>
<dbReference type="Proteomes" id="UP000256964">
    <property type="component" value="Unassembled WGS sequence"/>
</dbReference>
<dbReference type="GO" id="GO:0106414">
    <property type="term" value="F:mRNA dihydrouridine synthase activity"/>
    <property type="evidence" value="ECO:0007669"/>
    <property type="project" value="RHEA"/>
</dbReference>
<feature type="binding site" evidence="18">
    <location>
        <begin position="14"/>
        <end position="16"/>
    </location>
    <ligand>
        <name>FMN</name>
        <dbReference type="ChEBI" id="CHEBI:58210"/>
    </ligand>
</feature>
<feature type="binding site" evidence="18">
    <location>
        <position position="172"/>
    </location>
    <ligand>
        <name>FMN</name>
        <dbReference type="ChEBI" id="CHEBI:58210"/>
    </ligand>
</feature>
<dbReference type="OrthoDB" id="272303at2759"/>
<evidence type="ECO:0000256" key="17">
    <source>
        <dbReference type="PIRSR" id="PIRSR006621-1"/>
    </source>
</evidence>
<dbReference type="InterPro" id="IPR013785">
    <property type="entry name" value="Aldolase_TIM"/>
</dbReference>
<comment type="cofactor">
    <cofactor evidence="1 16 18">
        <name>FMN</name>
        <dbReference type="ChEBI" id="CHEBI:58210"/>
    </cofactor>
</comment>
<evidence type="ECO:0000313" key="20">
    <source>
        <dbReference type="EMBL" id="RDX43254.1"/>
    </source>
</evidence>
<dbReference type="AlphaFoldDB" id="A0A371CSI6"/>
<evidence type="ECO:0000259" key="19">
    <source>
        <dbReference type="Pfam" id="PF01207"/>
    </source>
</evidence>
<evidence type="ECO:0000256" key="6">
    <source>
        <dbReference type="ARBA" id="ARBA00022857"/>
    </source>
</evidence>
<dbReference type="PANTHER" id="PTHR11082">
    <property type="entry name" value="TRNA-DIHYDROURIDINE SYNTHASE"/>
    <property type="match status" value="1"/>
</dbReference>
<dbReference type="GO" id="GO:0006397">
    <property type="term" value="P:mRNA processing"/>
    <property type="evidence" value="ECO:0007669"/>
    <property type="project" value="UniProtKB-KW"/>
</dbReference>
<keyword evidence="8" id="KW-0520">NAD</keyword>
<dbReference type="PANTHER" id="PTHR11082:SF5">
    <property type="entry name" value="TRNA-DIHYDROURIDINE(16_17) SYNTHASE [NAD(P)(+)]-LIKE"/>
    <property type="match status" value="1"/>
</dbReference>
<evidence type="ECO:0000256" key="3">
    <source>
        <dbReference type="ARBA" id="ARBA00022643"/>
    </source>
</evidence>
<organism evidence="20 21">
    <name type="scientific">Lentinus brumalis</name>
    <dbReference type="NCBI Taxonomy" id="2498619"/>
    <lineage>
        <taxon>Eukaryota</taxon>
        <taxon>Fungi</taxon>
        <taxon>Dikarya</taxon>
        <taxon>Basidiomycota</taxon>
        <taxon>Agaricomycotina</taxon>
        <taxon>Agaricomycetes</taxon>
        <taxon>Polyporales</taxon>
        <taxon>Polyporaceae</taxon>
        <taxon>Lentinus</taxon>
    </lineage>
</organism>
<dbReference type="EMBL" id="KZ857468">
    <property type="protein sequence ID" value="RDX43254.1"/>
    <property type="molecule type" value="Genomic_DNA"/>
</dbReference>
<feature type="binding site" evidence="18">
    <location>
        <position position="144"/>
    </location>
    <ligand>
        <name>FMN</name>
        <dbReference type="ChEBI" id="CHEBI:58210"/>
    </ligand>
</feature>
<dbReference type="SUPFAM" id="SSF51395">
    <property type="entry name" value="FMN-linked oxidoreductases"/>
    <property type="match status" value="1"/>
</dbReference>
<dbReference type="PIRSF" id="PIRSF006621">
    <property type="entry name" value="Dus"/>
    <property type="match status" value="1"/>
</dbReference>
<keyword evidence="18" id="KW-0547">Nucleotide-binding</keyword>
<keyword evidence="3 16" id="KW-0288">FMN</keyword>
<evidence type="ECO:0000256" key="14">
    <source>
        <dbReference type="ARBA" id="ARBA00049447"/>
    </source>
</evidence>
<comment type="function">
    <text evidence="16">Catalyzes the synthesis of dihydrouridine, a modified base found in the D-loop of most tRNAs.</text>
</comment>
<evidence type="ECO:0000256" key="10">
    <source>
        <dbReference type="ARBA" id="ARBA00047287"/>
    </source>
</evidence>
<dbReference type="InterPro" id="IPR001269">
    <property type="entry name" value="DUS_fam"/>
</dbReference>
<dbReference type="GO" id="GO:0102262">
    <property type="term" value="F:tRNA-dihydrouridine16 synthase activity"/>
    <property type="evidence" value="ECO:0007669"/>
    <property type="project" value="RHEA"/>
</dbReference>
<comment type="similarity">
    <text evidence="9">Belongs to the Dus family. Dus1 subfamily.</text>
</comment>
<feature type="domain" description="DUS-like FMN-binding" evidence="19">
    <location>
        <begin position="12"/>
        <end position="305"/>
    </location>
</feature>
<evidence type="ECO:0000256" key="7">
    <source>
        <dbReference type="ARBA" id="ARBA00023002"/>
    </source>
</evidence>
<gene>
    <name evidence="20" type="ORF">OH76DRAFT_1361454</name>
</gene>
<feature type="active site" description="Proton donor" evidence="17">
    <location>
        <position position="103"/>
    </location>
</feature>